<feature type="region of interest" description="Disordered" evidence="1">
    <location>
        <begin position="253"/>
        <end position="273"/>
    </location>
</feature>
<protein>
    <recommendedName>
        <fullName evidence="5">Transmembrane protein</fullName>
    </recommendedName>
</protein>
<feature type="compositionally biased region" description="Basic and acidic residues" evidence="1">
    <location>
        <begin position="183"/>
        <end position="197"/>
    </location>
</feature>
<feature type="compositionally biased region" description="Polar residues" evidence="1">
    <location>
        <begin position="253"/>
        <end position="267"/>
    </location>
</feature>
<gene>
    <name evidence="3" type="ORF">EV356DRAFT_497791</name>
</gene>
<accession>A0A6A6HHD2</accession>
<name>A0A6A6HHD2_VIRVR</name>
<dbReference type="Proteomes" id="UP000800092">
    <property type="component" value="Unassembled WGS sequence"/>
</dbReference>
<evidence type="ECO:0000313" key="3">
    <source>
        <dbReference type="EMBL" id="KAF2236860.1"/>
    </source>
</evidence>
<proteinExistence type="predicted"/>
<feature type="compositionally biased region" description="Low complexity" evidence="1">
    <location>
        <begin position="199"/>
        <end position="214"/>
    </location>
</feature>
<keyword evidence="2" id="KW-0812">Transmembrane</keyword>
<evidence type="ECO:0000256" key="2">
    <source>
        <dbReference type="SAM" id="Phobius"/>
    </source>
</evidence>
<feature type="compositionally biased region" description="Low complexity" evidence="1">
    <location>
        <begin position="129"/>
        <end position="138"/>
    </location>
</feature>
<feature type="region of interest" description="Disordered" evidence="1">
    <location>
        <begin position="122"/>
        <end position="241"/>
    </location>
</feature>
<reference evidence="3" key="1">
    <citation type="journal article" date="2020" name="Stud. Mycol.">
        <title>101 Dothideomycetes genomes: a test case for predicting lifestyles and emergence of pathogens.</title>
        <authorList>
            <person name="Haridas S."/>
            <person name="Albert R."/>
            <person name="Binder M."/>
            <person name="Bloem J."/>
            <person name="Labutti K."/>
            <person name="Salamov A."/>
            <person name="Andreopoulos B."/>
            <person name="Baker S."/>
            <person name="Barry K."/>
            <person name="Bills G."/>
            <person name="Bluhm B."/>
            <person name="Cannon C."/>
            <person name="Castanera R."/>
            <person name="Culley D."/>
            <person name="Daum C."/>
            <person name="Ezra D."/>
            <person name="Gonzalez J."/>
            <person name="Henrissat B."/>
            <person name="Kuo A."/>
            <person name="Liang C."/>
            <person name="Lipzen A."/>
            <person name="Lutzoni F."/>
            <person name="Magnuson J."/>
            <person name="Mondo S."/>
            <person name="Nolan M."/>
            <person name="Ohm R."/>
            <person name="Pangilinan J."/>
            <person name="Park H.-J."/>
            <person name="Ramirez L."/>
            <person name="Alfaro M."/>
            <person name="Sun H."/>
            <person name="Tritt A."/>
            <person name="Yoshinaga Y."/>
            <person name="Zwiers L.-H."/>
            <person name="Turgeon B."/>
            <person name="Goodwin S."/>
            <person name="Spatafora J."/>
            <person name="Crous P."/>
            <person name="Grigoriev I."/>
        </authorList>
    </citation>
    <scope>NUCLEOTIDE SEQUENCE</scope>
    <source>
        <strain evidence="3">Tuck. ex Michener</strain>
    </source>
</reference>
<evidence type="ECO:0000313" key="4">
    <source>
        <dbReference type="Proteomes" id="UP000800092"/>
    </source>
</evidence>
<keyword evidence="2" id="KW-0472">Membrane</keyword>
<organism evidence="3 4">
    <name type="scientific">Viridothelium virens</name>
    <name type="common">Speckled blister lichen</name>
    <name type="synonym">Trypethelium virens</name>
    <dbReference type="NCBI Taxonomy" id="1048519"/>
    <lineage>
        <taxon>Eukaryota</taxon>
        <taxon>Fungi</taxon>
        <taxon>Dikarya</taxon>
        <taxon>Ascomycota</taxon>
        <taxon>Pezizomycotina</taxon>
        <taxon>Dothideomycetes</taxon>
        <taxon>Dothideomycetes incertae sedis</taxon>
        <taxon>Trypetheliales</taxon>
        <taxon>Trypetheliaceae</taxon>
        <taxon>Viridothelium</taxon>
    </lineage>
</organism>
<feature type="region of interest" description="Disordered" evidence="1">
    <location>
        <begin position="27"/>
        <end position="46"/>
    </location>
</feature>
<dbReference type="AlphaFoldDB" id="A0A6A6HHD2"/>
<sequence>MSSTYDIGSSTKKSNCDIESALPAEEAAAADLGSPSQSTLSDRSVAEAYRRRHQDRHRHAQYVCALVALLLLIVFVLIAFRSLASAISEEVSHRGNSGAEAATPVFKNVSVVDSKEELQRVLARDRDQGGTISDSSTGSGSGSGIAKRGPSPHVLARDQDQGGTISDSSTGSSTGSGSGSGIGKREASPHVLARDQDQGGTISDSSTGSSTGLGIKKREMSPHVLVRDQDQGGTIKDSSTGKRGLYSKVLTQDQDQAGTISDSSEGLRQSHPGVKSEMPLLARDMDEGGTITDSSIEKRFYWVAEDLTGLPPGGGHKKRSEADLAGMAPARRVRPHNTTALQSKLNPRFKPENHNRNRGKFGYPDCAEFHPCSG</sequence>
<feature type="compositionally biased region" description="Basic and acidic residues" evidence="1">
    <location>
        <begin position="216"/>
        <end position="230"/>
    </location>
</feature>
<evidence type="ECO:0008006" key="5">
    <source>
        <dbReference type="Google" id="ProtNLM"/>
    </source>
</evidence>
<evidence type="ECO:0000256" key="1">
    <source>
        <dbReference type="SAM" id="MobiDB-lite"/>
    </source>
</evidence>
<dbReference type="EMBL" id="ML991783">
    <property type="protein sequence ID" value="KAF2236860.1"/>
    <property type="molecule type" value="Genomic_DNA"/>
</dbReference>
<feature type="compositionally biased region" description="Low complexity" evidence="1">
    <location>
        <begin position="162"/>
        <end position="173"/>
    </location>
</feature>
<keyword evidence="4" id="KW-1185">Reference proteome</keyword>
<keyword evidence="2" id="KW-1133">Transmembrane helix</keyword>
<feature type="transmembrane region" description="Helical" evidence="2">
    <location>
        <begin position="60"/>
        <end position="80"/>
    </location>
</feature>